<dbReference type="EMBL" id="WUBR01000004">
    <property type="protein sequence ID" value="MWV29466.1"/>
    <property type="molecule type" value="Genomic_DNA"/>
</dbReference>
<dbReference type="Proteomes" id="UP000461409">
    <property type="component" value="Unassembled WGS sequence"/>
</dbReference>
<dbReference type="AlphaFoldDB" id="A0A844XHI8"/>
<dbReference type="RefSeq" id="WP_160487117.1">
    <property type="nucleotide sequence ID" value="NZ_WUBR01000004.1"/>
</dbReference>
<feature type="transmembrane region" description="Helical" evidence="1">
    <location>
        <begin position="32"/>
        <end position="53"/>
    </location>
</feature>
<name>A0A844XHI8_9SPHN</name>
<dbReference type="InterPro" id="IPR025461">
    <property type="entry name" value="ABA4-like"/>
</dbReference>
<reference evidence="2 3" key="2">
    <citation type="submission" date="2020-02" db="EMBL/GenBank/DDBJ databases">
        <title>Erythrobacter dongmakensis sp. nov., isolated from a tidal mudflat.</title>
        <authorList>
            <person name="Kim I.S."/>
        </authorList>
    </citation>
    <scope>NUCLEOTIDE SEQUENCE [LARGE SCALE GENOMIC DNA]</scope>
    <source>
        <strain evidence="2 3">GH3-10</strain>
    </source>
</reference>
<keyword evidence="1" id="KW-0812">Transmembrane</keyword>
<sequence length="156" mass="16956">MWDSLFGAANVWAMLCWAILVFLPRGPFVHSAIFFGGVGLLCLAYVILLALLLTGTVDGNAVEGAGASNFQTIEGVRSIFMSDGGVTVGWIHYLALDLFAGLWIARDADQKGFSRFIQGPVLLLTFVAGPAGLLLWFIIRERRARKGVKRKSVLGR</sequence>
<gene>
    <name evidence="2" type="ORF">GRF63_16320</name>
</gene>
<protein>
    <submittedName>
        <fullName evidence="2">DUF4281 domain-containing protein</fullName>
    </submittedName>
</protein>
<organism evidence="2 3">
    <name type="scientific">Aurantiacibacter rhizosphaerae</name>
    <dbReference type="NCBI Taxonomy" id="2691582"/>
    <lineage>
        <taxon>Bacteria</taxon>
        <taxon>Pseudomonadati</taxon>
        <taxon>Pseudomonadota</taxon>
        <taxon>Alphaproteobacteria</taxon>
        <taxon>Sphingomonadales</taxon>
        <taxon>Erythrobacteraceae</taxon>
        <taxon>Aurantiacibacter</taxon>
    </lineage>
</organism>
<accession>A0A844XHI8</accession>
<keyword evidence="1" id="KW-1133">Transmembrane helix</keyword>
<proteinExistence type="predicted"/>
<keyword evidence="3" id="KW-1185">Reference proteome</keyword>
<keyword evidence="1" id="KW-0472">Membrane</keyword>
<evidence type="ECO:0000313" key="2">
    <source>
        <dbReference type="EMBL" id="MWV29466.1"/>
    </source>
</evidence>
<feature type="transmembrane region" description="Helical" evidence="1">
    <location>
        <begin position="121"/>
        <end position="139"/>
    </location>
</feature>
<dbReference type="Pfam" id="PF14108">
    <property type="entry name" value="ABA4-like"/>
    <property type="match status" value="1"/>
</dbReference>
<comment type="caution">
    <text evidence="2">The sequence shown here is derived from an EMBL/GenBank/DDBJ whole genome shotgun (WGS) entry which is preliminary data.</text>
</comment>
<evidence type="ECO:0000313" key="3">
    <source>
        <dbReference type="Proteomes" id="UP000461409"/>
    </source>
</evidence>
<reference evidence="2 3" key="1">
    <citation type="submission" date="2019-12" db="EMBL/GenBank/DDBJ databases">
        <authorList>
            <person name="Lee S.D."/>
        </authorList>
    </citation>
    <scope>NUCLEOTIDE SEQUENCE [LARGE SCALE GENOMIC DNA]</scope>
    <source>
        <strain evidence="2 3">GH3-10</strain>
    </source>
</reference>
<evidence type="ECO:0000256" key="1">
    <source>
        <dbReference type="SAM" id="Phobius"/>
    </source>
</evidence>
<feature type="transmembrane region" description="Helical" evidence="1">
    <location>
        <begin position="6"/>
        <end position="23"/>
    </location>
</feature>